<dbReference type="SMART" id="SM00382">
    <property type="entry name" value="AAA"/>
    <property type="match status" value="1"/>
</dbReference>
<evidence type="ECO:0000313" key="16">
    <source>
        <dbReference type="Proteomes" id="UP000199250"/>
    </source>
</evidence>
<evidence type="ECO:0000256" key="8">
    <source>
        <dbReference type="ARBA" id="ARBA00023125"/>
    </source>
</evidence>
<dbReference type="Gene3D" id="3.30.450.40">
    <property type="match status" value="1"/>
</dbReference>
<dbReference type="GO" id="GO:0009399">
    <property type="term" value="P:nitrogen fixation"/>
    <property type="evidence" value="ECO:0007669"/>
    <property type="project" value="UniProtKB-UniRule"/>
</dbReference>
<keyword evidence="4" id="KW-0547">Nucleotide-binding</keyword>
<accession>A0A1H6Q896</accession>
<dbReference type="InterPro" id="IPR002197">
    <property type="entry name" value="HTH_Fis"/>
</dbReference>
<evidence type="ECO:0000256" key="12">
    <source>
        <dbReference type="RuleBase" id="RU368029"/>
    </source>
</evidence>
<dbReference type="Proteomes" id="UP000199267">
    <property type="component" value="Unassembled WGS sequence"/>
</dbReference>
<keyword evidence="8 12" id="KW-0238">DNA-binding</keyword>
<dbReference type="Proteomes" id="UP000199250">
    <property type="component" value="Unassembled WGS sequence"/>
</dbReference>
<dbReference type="FunFam" id="3.40.50.300:FF:000006">
    <property type="entry name" value="DNA-binding transcriptional regulator NtrC"/>
    <property type="match status" value="1"/>
</dbReference>
<keyword evidence="9 12" id="KW-0010">Activator</keyword>
<dbReference type="PROSITE" id="PS00676">
    <property type="entry name" value="SIGMA54_INTERACT_2"/>
    <property type="match status" value="1"/>
</dbReference>
<dbReference type="SMART" id="SM00065">
    <property type="entry name" value="GAF"/>
    <property type="match status" value="1"/>
</dbReference>
<organism evidence="14 16">
    <name type="scientific">Azotobacter beijerinckii</name>
    <dbReference type="NCBI Taxonomy" id="170623"/>
    <lineage>
        <taxon>Bacteria</taxon>
        <taxon>Pseudomonadati</taxon>
        <taxon>Pseudomonadota</taxon>
        <taxon>Gammaproteobacteria</taxon>
        <taxon>Pseudomonadales</taxon>
        <taxon>Pseudomonadaceae</taxon>
        <taxon>Azotobacter</taxon>
    </lineage>
</organism>
<keyword evidence="6 12" id="KW-0902">Two-component regulatory system</keyword>
<name>A0A1H6Q896_9GAMM</name>
<evidence type="ECO:0000256" key="4">
    <source>
        <dbReference type="ARBA" id="ARBA00022741"/>
    </source>
</evidence>
<dbReference type="PRINTS" id="PR01590">
    <property type="entry name" value="HTHFIS"/>
</dbReference>
<dbReference type="GO" id="GO:0000160">
    <property type="term" value="P:phosphorelay signal transduction system"/>
    <property type="evidence" value="ECO:0007669"/>
    <property type="project" value="UniProtKB-UniRule"/>
</dbReference>
<comment type="function">
    <text evidence="1 12">Required for activation of most nif operons, which are directly involved in nitrogen fixation.</text>
</comment>
<dbReference type="InterPro" id="IPR010113">
    <property type="entry name" value="Nif-specific_regulatory_prot"/>
</dbReference>
<dbReference type="NCBIfam" id="TIGR01817">
    <property type="entry name" value="nifA"/>
    <property type="match status" value="1"/>
</dbReference>
<dbReference type="SUPFAM" id="SSF55781">
    <property type="entry name" value="GAF domain-like"/>
    <property type="match status" value="1"/>
</dbReference>
<dbReference type="GO" id="GO:0043565">
    <property type="term" value="F:sequence-specific DNA binding"/>
    <property type="evidence" value="ECO:0007669"/>
    <property type="project" value="InterPro"/>
</dbReference>
<dbReference type="OrthoDB" id="9804019at2"/>
<reference evidence="16 17" key="1">
    <citation type="submission" date="2016-10" db="EMBL/GenBank/DDBJ databases">
        <authorList>
            <person name="de Groot N.N."/>
        </authorList>
    </citation>
    <scope>NUCLEOTIDE SEQUENCE [LARGE SCALE GENOMIC DNA]</scope>
    <source>
        <strain evidence="14 16">DSM 373</strain>
        <strain evidence="15 17">DSM 378</strain>
    </source>
</reference>
<dbReference type="InterPro" id="IPR003593">
    <property type="entry name" value="AAA+_ATPase"/>
</dbReference>
<dbReference type="PROSITE" id="PS00688">
    <property type="entry name" value="SIGMA54_INTERACT_3"/>
    <property type="match status" value="1"/>
</dbReference>
<dbReference type="GO" id="GO:0005524">
    <property type="term" value="F:ATP binding"/>
    <property type="evidence" value="ECO:0007669"/>
    <property type="project" value="UniProtKB-KW"/>
</dbReference>
<keyword evidence="10 12" id="KW-0804">Transcription</keyword>
<dbReference type="PROSITE" id="PS50045">
    <property type="entry name" value="SIGMA54_INTERACT_4"/>
    <property type="match status" value="1"/>
</dbReference>
<dbReference type="InterPro" id="IPR025662">
    <property type="entry name" value="Sigma_54_int_dom_ATP-bd_1"/>
</dbReference>
<protein>
    <recommendedName>
        <fullName evidence="3 12">Nif-specific regulatory protein</fullName>
    </recommendedName>
</protein>
<evidence type="ECO:0000313" key="14">
    <source>
        <dbReference type="EMBL" id="SEI39978.1"/>
    </source>
</evidence>
<keyword evidence="7 12" id="KW-0805">Transcription regulation</keyword>
<dbReference type="SUPFAM" id="SSF52540">
    <property type="entry name" value="P-loop containing nucleoside triphosphate hydrolases"/>
    <property type="match status" value="1"/>
</dbReference>
<keyword evidence="11 12" id="KW-0535">Nitrogen fixation</keyword>
<dbReference type="AlphaFoldDB" id="A0A1H6Q896"/>
<dbReference type="Gene3D" id="3.40.50.300">
    <property type="entry name" value="P-loop containing nucleotide triphosphate hydrolases"/>
    <property type="match status" value="1"/>
</dbReference>
<evidence type="ECO:0000256" key="10">
    <source>
        <dbReference type="ARBA" id="ARBA00023163"/>
    </source>
</evidence>
<evidence type="ECO:0000256" key="3">
    <source>
        <dbReference type="ARBA" id="ARBA00015308"/>
    </source>
</evidence>
<dbReference type="Gene3D" id="1.10.10.60">
    <property type="entry name" value="Homeodomain-like"/>
    <property type="match status" value="1"/>
</dbReference>
<evidence type="ECO:0000256" key="6">
    <source>
        <dbReference type="ARBA" id="ARBA00023012"/>
    </source>
</evidence>
<dbReference type="InterPro" id="IPR025943">
    <property type="entry name" value="Sigma_54_int_dom_ATP-bd_2"/>
</dbReference>
<comment type="subunit">
    <text evidence="2 12">Interacts with sigma-54.</text>
</comment>
<dbReference type="InterPro" id="IPR027417">
    <property type="entry name" value="P-loop_NTPase"/>
</dbReference>
<dbReference type="InterPro" id="IPR002078">
    <property type="entry name" value="Sigma_54_int"/>
</dbReference>
<dbReference type="InterPro" id="IPR009057">
    <property type="entry name" value="Homeodomain-like_sf"/>
</dbReference>
<dbReference type="InterPro" id="IPR025944">
    <property type="entry name" value="Sigma_54_int_dom_CS"/>
</dbReference>
<dbReference type="SUPFAM" id="SSF46689">
    <property type="entry name" value="Homeodomain-like"/>
    <property type="match status" value="1"/>
</dbReference>
<dbReference type="RefSeq" id="WP_090621469.1">
    <property type="nucleotide sequence ID" value="NZ_FNYQ01000001.1"/>
</dbReference>
<dbReference type="EMBL" id="FOFJ01000014">
    <property type="protein sequence ID" value="SEQ60781.1"/>
    <property type="molecule type" value="Genomic_DNA"/>
</dbReference>
<evidence type="ECO:0000256" key="9">
    <source>
        <dbReference type="ARBA" id="ARBA00023159"/>
    </source>
</evidence>
<dbReference type="CDD" id="cd00009">
    <property type="entry name" value="AAA"/>
    <property type="match status" value="1"/>
</dbReference>
<evidence type="ECO:0000256" key="11">
    <source>
        <dbReference type="ARBA" id="ARBA00023231"/>
    </source>
</evidence>
<dbReference type="PANTHER" id="PTHR32071:SF117">
    <property type="entry name" value="PTS-DEPENDENT DIHYDROXYACETONE KINASE OPERON REGULATORY PROTEIN-RELATED"/>
    <property type="match status" value="1"/>
</dbReference>
<gene>
    <name evidence="14" type="ORF">SAMN04244572_00033</name>
    <name evidence="15" type="ORF">SAMN04244573_01890</name>
</gene>
<dbReference type="Pfam" id="PF13185">
    <property type="entry name" value="GAF_2"/>
    <property type="match status" value="1"/>
</dbReference>
<evidence type="ECO:0000259" key="13">
    <source>
        <dbReference type="PROSITE" id="PS50045"/>
    </source>
</evidence>
<dbReference type="Pfam" id="PF25601">
    <property type="entry name" value="AAA_lid_14"/>
    <property type="match status" value="1"/>
</dbReference>
<keyword evidence="5" id="KW-0067">ATP-binding</keyword>
<dbReference type="InterPro" id="IPR058031">
    <property type="entry name" value="AAA_lid_NorR"/>
</dbReference>
<dbReference type="InterPro" id="IPR029016">
    <property type="entry name" value="GAF-like_dom_sf"/>
</dbReference>
<evidence type="ECO:0000256" key="5">
    <source>
        <dbReference type="ARBA" id="ARBA00022840"/>
    </source>
</evidence>
<dbReference type="InterPro" id="IPR003018">
    <property type="entry name" value="GAF"/>
</dbReference>
<dbReference type="GO" id="GO:0003700">
    <property type="term" value="F:DNA-binding transcription factor activity"/>
    <property type="evidence" value="ECO:0007669"/>
    <property type="project" value="UniProtKB-UniRule"/>
</dbReference>
<evidence type="ECO:0000256" key="1">
    <source>
        <dbReference type="ARBA" id="ARBA00002167"/>
    </source>
</evidence>
<dbReference type="Pfam" id="PF00158">
    <property type="entry name" value="Sigma54_activat"/>
    <property type="match status" value="1"/>
</dbReference>
<feature type="domain" description="Sigma-54 factor interaction" evidence="13">
    <location>
        <begin position="211"/>
        <end position="439"/>
    </location>
</feature>
<evidence type="ECO:0000256" key="2">
    <source>
        <dbReference type="ARBA" id="ARBA00011135"/>
    </source>
</evidence>
<dbReference type="PANTHER" id="PTHR32071">
    <property type="entry name" value="TRANSCRIPTIONAL REGULATORY PROTEIN"/>
    <property type="match status" value="1"/>
</dbReference>
<evidence type="ECO:0000313" key="17">
    <source>
        <dbReference type="Proteomes" id="UP000199267"/>
    </source>
</evidence>
<dbReference type="Pfam" id="PF02954">
    <property type="entry name" value="HTH_8"/>
    <property type="match status" value="1"/>
</dbReference>
<evidence type="ECO:0000313" key="15">
    <source>
        <dbReference type="EMBL" id="SEQ60781.1"/>
    </source>
</evidence>
<dbReference type="EMBL" id="FNYQ01000001">
    <property type="protein sequence ID" value="SEI39978.1"/>
    <property type="molecule type" value="Genomic_DNA"/>
</dbReference>
<sequence length="522" mass="58232">MNATIPQRSTKQTQVELYDLQLQALASIARTLSREQQIDELLEQVLAVLHNDLGLLHGLVTISDPEHSALQIGAIHTDSEAVAQACEGVRYRSGEGVIGNVLKHGNSVVLGRISADPRFLDRLALYDLEMPFIAVPIKNPEGNTIGVLAAQPDSRADEQMPARTRFLEIVANLLAQTVRLVVNIEDGREAADERDELRREVRGKYGFENMVVGHTPTMRRVFDQIRRVAKWNSTVLVLGESGTGKELIASAIHYNSPRAHRPFVRLNCAALPETLLESELFGHEKGAFTGAVKQRKGRFEQADGGTLFLDEIGEISPMFQAKLLRVLQEGEFERVGGNQTVRVNVRIVAATNRDLENEVEKGKFREDLYYRLNVMAIRIPPLRERTADIPELAEFLLSKIGRQQGRPLTVTDSAIRLLMSHRWPGNVRELENCLERSAIMSEDGTITRDVVSLTGVDNESPPLAAPLPEVNLADENLDDRERVIAALEQAGWVQAKAARLLGMTPRQIAYRIQTLNIHMRKI</sequence>
<evidence type="ECO:0000256" key="7">
    <source>
        <dbReference type="ARBA" id="ARBA00023015"/>
    </source>
</evidence>
<dbReference type="Gene3D" id="1.10.8.60">
    <property type="match status" value="1"/>
</dbReference>
<dbReference type="PROSITE" id="PS00675">
    <property type="entry name" value="SIGMA54_INTERACT_1"/>
    <property type="match status" value="1"/>
</dbReference>
<proteinExistence type="predicted"/>